<dbReference type="Pfam" id="PF04466">
    <property type="entry name" value="Terminase_3"/>
    <property type="match status" value="1"/>
</dbReference>
<reference evidence="2" key="1">
    <citation type="submission" date="2022-12" db="EMBL/GenBank/DDBJ databases">
        <title>Genome sequence of HCMS5-2.</title>
        <authorList>
            <person name="Woo H."/>
        </authorList>
    </citation>
    <scope>NUCLEOTIDE SEQUENCE</scope>
    <source>
        <strain evidence="2">HCMS5-2</strain>
    </source>
</reference>
<evidence type="ECO:0000313" key="3">
    <source>
        <dbReference type="Proteomes" id="UP001144347"/>
    </source>
</evidence>
<sequence length="484" mass="55747">MSLRLDKKWFNPLYFIINELAKDDTIRTILIFGGKSSSKTVSICQFLVKDNYVKASNTIAYRKESNIIPTTLKKSFNLAVSSLRLSPVVETQDRRYLVENQGKGLSEIVLKGIDAEEKAKGLESYKYLYLDELNQFEQAEYEQFEMSLRGMPGQKVFASWNPVDENSWVKKELVDTYEFEIMEDHKLPSPDSYVKRSTCGKVVLINTNYKDNYWITGSPCGTYGFHDQNLIAIYENMRLKNYNSYRVNVLGQWGKTTFGGEFWKEFKPEIHVNNIGWDKSAPIWLSCDENVNPYLPWTVWQIKGKHAQQIDEIFMKDPLNRVTHAAKEFMRRYPLDEVQGLFVGGDRTSIKEDTKKEKGENYFTDIISVLKDYRPQLRIQSVNPSVVQSGNFINDIYSGDSTSGITIGVNAKCKQSIYDYQYTLEASDGTILKKTKPHPVTKVPYQEFGHASDCKRYLITHNFATEYLAFINKKKGLGVRALNI</sequence>
<dbReference type="RefSeq" id="WP_269427997.1">
    <property type="nucleotide sequence ID" value="NZ_JAPWGM010000004.1"/>
</dbReference>
<feature type="domain" description="Phage terminase large subunit N-terminal" evidence="1">
    <location>
        <begin position="28"/>
        <end position="251"/>
    </location>
</feature>
<dbReference type="Proteomes" id="UP001144347">
    <property type="component" value="Unassembled WGS sequence"/>
</dbReference>
<dbReference type="EMBL" id="JAPWGM010000004">
    <property type="protein sequence ID" value="MCZ4244944.1"/>
    <property type="molecule type" value="Genomic_DNA"/>
</dbReference>
<dbReference type="InterPro" id="IPR027417">
    <property type="entry name" value="P-loop_NTPase"/>
</dbReference>
<evidence type="ECO:0000313" key="2">
    <source>
        <dbReference type="EMBL" id="MCZ4244944.1"/>
    </source>
</evidence>
<accession>A0ABT4LAJ7</accession>
<evidence type="ECO:0000259" key="1">
    <source>
        <dbReference type="Pfam" id="PF04466"/>
    </source>
</evidence>
<protein>
    <submittedName>
        <fullName evidence="2">Phage terminase large subunit</fullName>
    </submittedName>
</protein>
<organism evidence="2 3">
    <name type="scientific">Pedobacter punctiformis</name>
    <dbReference type="NCBI Taxonomy" id="3004097"/>
    <lineage>
        <taxon>Bacteria</taxon>
        <taxon>Pseudomonadati</taxon>
        <taxon>Bacteroidota</taxon>
        <taxon>Sphingobacteriia</taxon>
        <taxon>Sphingobacteriales</taxon>
        <taxon>Sphingobacteriaceae</taxon>
        <taxon>Pedobacter</taxon>
    </lineage>
</organism>
<dbReference type="PANTHER" id="PTHR39184">
    <property type="match status" value="1"/>
</dbReference>
<comment type="caution">
    <text evidence="2">The sequence shown here is derived from an EMBL/GenBank/DDBJ whole genome shotgun (WGS) entry which is preliminary data.</text>
</comment>
<proteinExistence type="predicted"/>
<name>A0ABT4LAJ7_9SPHI</name>
<dbReference type="InterPro" id="IPR052380">
    <property type="entry name" value="Viral_DNA_packaging_terminase"/>
</dbReference>
<gene>
    <name evidence="2" type="ORF">O0955_13105</name>
</gene>
<keyword evidence="3" id="KW-1185">Reference proteome</keyword>
<dbReference type="PANTHER" id="PTHR39184:SF1">
    <property type="entry name" value="PBSX PHAGE TERMINASE LARGE SUBUNIT"/>
    <property type="match status" value="1"/>
</dbReference>
<dbReference type="Gene3D" id="3.40.50.300">
    <property type="entry name" value="P-loop containing nucleotide triphosphate hydrolases"/>
    <property type="match status" value="1"/>
</dbReference>
<dbReference type="InterPro" id="IPR035412">
    <property type="entry name" value="Terminase_L_N"/>
</dbReference>